<keyword evidence="1" id="KW-0812">Transmembrane</keyword>
<reference evidence="2" key="1">
    <citation type="submission" date="2022-01" db="EMBL/GenBank/DDBJ databases">
        <title>Genome Sequence Resource for Two Populations of Ditylenchus destructor, the Migratory Endoparasitic Phytonematode.</title>
        <authorList>
            <person name="Zhang H."/>
            <person name="Lin R."/>
            <person name="Xie B."/>
        </authorList>
    </citation>
    <scope>NUCLEOTIDE SEQUENCE</scope>
    <source>
        <strain evidence="2">BazhouSP</strain>
    </source>
</reference>
<name>A0AAD4RB06_9BILA</name>
<comment type="caution">
    <text evidence="2">The sequence shown here is derived from an EMBL/GenBank/DDBJ whole genome shotgun (WGS) entry which is preliminary data.</text>
</comment>
<organism evidence="2 3">
    <name type="scientific">Ditylenchus destructor</name>
    <dbReference type="NCBI Taxonomy" id="166010"/>
    <lineage>
        <taxon>Eukaryota</taxon>
        <taxon>Metazoa</taxon>
        <taxon>Ecdysozoa</taxon>
        <taxon>Nematoda</taxon>
        <taxon>Chromadorea</taxon>
        <taxon>Rhabditida</taxon>
        <taxon>Tylenchina</taxon>
        <taxon>Tylenchomorpha</taxon>
        <taxon>Sphaerularioidea</taxon>
        <taxon>Anguinidae</taxon>
        <taxon>Anguininae</taxon>
        <taxon>Ditylenchus</taxon>
    </lineage>
</organism>
<keyword evidence="1" id="KW-1133">Transmembrane helix</keyword>
<feature type="transmembrane region" description="Helical" evidence="1">
    <location>
        <begin position="210"/>
        <end position="232"/>
    </location>
</feature>
<protein>
    <submittedName>
        <fullName evidence="2">Uncharacterized protein</fullName>
    </submittedName>
</protein>
<proteinExistence type="predicted"/>
<dbReference type="AlphaFoldDB" id="A0AAD4RB06"/>
<dbReference type="EMBL" id="JAKKPZ010000001">
    <property type="protein sequence ID" value="KAI1728928.1"/>
    <property type="molecule type" value="Genomic_DNA"/>
</dbReference>
<dbReference type="Proteomes" id="UP001201812">
    <property type="component" value="Unassembled WGS sequence"/>
</dbReference>
<feature type="transmembrane region" description="Helical" evidence="1">
    <location>
        <begin position="337"/>
        <end position="359"/>
    </location>
</feature>
<evidence type="ECO:0000313" key="2">
    <source>
        <dbReference type="EMBL" id="KAI1728928.1"/>
    </source>
</evidence>
<gene>
    <name evidence="2" type="ORF">DdX_01138</name>
</gene>
<keyword evidence="1" id="KW-0472">Membrane</keyword>
<evidence type="ECO:0000256" key="1">
    <source>
        <dbReference type="SAM" id="Phobius"/>
    </source>
</evidence>
<sequence>MISELYAVKNLDRSLIFALIASHNNSNCPFRLNPQFKACQSNDTVDIFLLNDYQNDNKRSLVITTDVPTSSFLFHELISRIQNINMAHLSRFLKRQFYCSWPDDLLVFITAEDNNDTFYFARKHTSAFFMTVTTWVVLLDGRLLQEEGNGLSGMARFAHSSVILALLFHTPEYSVAVDFAPHHYDYDSILYGSSEQQVQNSNSRKTSAELLFFVHWLLIVGILRASVAFCLYKFEESKVVSCKLSNDQETTFLERLYFLRYLTIALICLLVSITYLVLIVTKGHIISPVSRIIFLLDGQLAFIECINLVVIVLLSYGIKRDERQPFALNKLKCLSSFVHIGEGILTALQFTTAMIYGLFYTGRWVMVLALAPHVFTMTKQILVTLARLNMRYKNFEMSELYKDALRPFNIGYWHGLVLLIFESPLCIRKYCPMLAWSNKCIRGPRSLEAKNG</sequence>
<feature type="transmembrane region" description="Helical" evidence="1">
    <location>
        <begin position="292"/>
        <end position="316"/>
    </location>
</feature>
<keyword evidence="3" id="KW-1185">Reference proteome</keyword>
<feature type="transmembrane region" description="Helical" evidence="1">
    <location>
        <begin position="365"/>
        <end position="388"/>
    </location>
</feature>
<accession>A0AAD4RB06</accession>
<feature type="transmembrane region" description="Helical" evidence="1">
    <location>
        <begin position="258"/>
        <end position="280"/>
    </location>
</feature>
<evidence type="ECO:0000313" key="3">
    <source>
        <dbReference type="Proteomes" id="UP001201812"/>
    </source>
</evidence>